<dbReference type="AlphaFoldDB" id="A0A5B7IC89"/>
<reference evidence="1 2" key="1">
    <citation type="submission" date="2019-05" db="EMBL/GenBank/DDBJ databases">
        <title>Another draft genome of Portunus trituberculatus and its Hox gene families provides insights of decapod evolution.</title>
        <authorList>
            <person name="Jeong J.-H."/>
            <person name="Song I."/>
            <person name="Kim S."/>
            <person name="Choi T."/>
            <person name="Kim D."/>
            <person name="Ryu S."/>
            <person name="Kim W."/>
        </authorList>
    </citation>
    <scope>NUCLEOTIDE SEQUENCE [LARGE SCALE GENOMIC DNA]</scope>
    <source>
        <tissue evidence="1">Muscle</tissue>
    </source>
</reference>
<organism evidence="1 2">
    <name type="scientific">Portunus trituberculatus</name>
    <name type="common">Swimming crab</name>
    <name type="synonym">Neptunus trituberculatus</name>
    <dbReference type="NCBI Taxonomy" id="210409"/>
    <lineage>
        <taxon>Eukaryota</taxon>
        <taxon>Metazoa</taxon>
        <taxon>Ecdysozoa</taxon>
        <taxon>Arthropoda</taxon>
        <taxon>Crustacea</taxon>
        <taxon>Multicrustacea</taxon>
        <taxon>Malacostraca</taxon>
        <taxon>Eumalacostraca</taxon>
        <taxon>Eucarida</taxon>
        <taxon>Decapoda</taxon>
        <taxon>Pleocyemata</taxon>
        <taxon>Brachyura</taxon>
        <taxon>Eubrachyura</taxon>
        <taxon>Portunoidea</taxon>
        <taxon>Portunidae</taxon>
        <taxon>Portuninae</taxon>
        <taxon>Portunus</taxon>
    </lineage>
</organism>
<dbReference type="Proteomes" id="UP000324222">
    <property type="component" value="Unassembled WGS sequence"/>
</dbReference>
<comment type="caution">
    <text evidence="1">The sequence shown here is derived from an EMBL/GenBank/DDBJ whole genome shotgun (WGS) entry which is preliminary data.</text>
</comment>
<sequence length="46" mass="4985">MTADAAFSSGACAAGLEAKIQYLTAERKRCGVSRRQCLYGRRSVCQ</sequence>
<name>A0A5B7IC89_PORTR</name>
<dbReference type="EMBL" id="VSRR010056965">
    <property type="protein sequence ID" value="MPC81442.1"/>
    <property type="molecule type" value="Genomic_DNA"/>
</dbReference>
<evidence type="ECO:0000313" key="1">
    <source>
        <dbReference type="EMBL" id="MPC81442.1"/>
    </source>
</evidence>
<protein>
    <submittedName>
        <fullName evidence="1">Uncharacterized protein</fullName>
    </submittedName>
</protein>
<gene>
    <name evidence="1" type="ORF">E2C01_076058</name>
</gene>
<accession>A0A5B7IC89</accession>
<evidence type="ECO:0000313" key="2">
    <source>
        <dbReference type="Proteomes" id="UP000324222"/>
    </source>
</evidence>
<proteinExistence type="predicted"/>
<keyword evidence="2" id="KW-1185">Reference proteome</keyword>